<dbReference type="EMBL" id="DVLP01000142">
    <property type="protein sequence ID" value="HIT74857.1"/>
    <property type="molecule type" value="Genomic_DNA"/>
</dbReference>
<organism evidence="2 3">
    <name type="scientific">Candidatus Avipropionibacterium avicola</name>
    <dbReference type="NCBI Taxonomy" id="2840701"/>
    <lineage>
        <taxon>Bacteria</taxon>
        <taxon>Bacillati</taxon>
        <taxon>Actinomycetota</taxon>
        <taxon>Actinomycetes</taxon>
        <taxon>Propionibacteriales</taxon>
        <taxon>Propionibacteriaceae</taxon>
        <taxon>Propionibacteriaceae incertae sedis</taxon>
        <taxon>Candidatus Avipropionibacterium</taxon>
    </lineage>
</organism>
<comment type="caution">
    <text evidence="2">The sequence shown here is derived from an EMBL/GenBank/DDBJ whole genome shotgun (WGS) entry which is preliminary data.</text>
</comment>
<dbReference type="InterPro" id="IPR010310">
    <property type="entry name" value="T7SS_ESAT-6-like"/>
</dbReference>
<proteinExistence type="inferred from homology"/>
<evidence type="ECO:0000313" key="3">
    <source>
        <dbReference type="Proteomes" id="UP000886842"/>
    </source>
</evidence>
<comment type="similarity">
    <text evidence="1">Belongs to the WXG100 family.</text>
</comment>
<dbReference type="AlphaFoldDB" id="A0A9D1GX53"/>
<reference evidence="2" key="2">
    <citation type="journal article" date="2021" name="PeerJ">
        <title>Extensive microbial diversity within the chicken gut microbiome revealed by metagenomics and culture.</title>
        <authorList>
            <person name="Gilroy R."/>
            <person name="Ravi A."/>
            <person name="Getino M."/>
            <person name="Pursley I."/>
            <person name="Horton D.L."/>
            <person name="Alikhan N.F."/>
            <person name="Baker D."/>
            <person name="Gharbi K."/>
            <person name="Hall N."/>
            <person name="Watson M."/>
            <person name="Adriaenssens E.M."/>
            <person name="Foster-Nyarko E."/>
            <person name="Jarju S."/>
            <person name="Secka A."/>
            <person name="Antonio M."/>
            <person name="Oren A."/>
            <person name="Chaudhuri R.R."/>
            <person name="La Ragione R."/>
            <person name="Hildebrand F."/>
            <person name="Pallen M.J."/>
        </authorList>
    </citation>
    <scope>NUCLEOTIDE SEQUENCE</scope>
    <source>
        <strain evidence="2">ChiGjej1B1-24693</strain>
    </source>
</reference>
<reference evidence="2" key="1">
    <citation type="submission" date="2020-10" db="EMBL/GenBank/DDBJ databases">
        <authorList>
            <person name="Gilroy R."/>
        </authorList>
    </citation>
    <scope>NUCLEOTIDE SEQUENCE</scope>
    <source>
        <strain evidence="2">ChiGjej1B1-24693</strain>
    </source>
</reference>
<dbReference type="NCBIfam" id="TIGR03930">
    <property type="entry name" value="WXG100_ESAT6"/>
    <property type="match status" value="1"/>
</dbReference>
<protein>
    <recommendedName>
        <fullName evidence="1">ESAT-6-like protein</fullName>
    </recommendedName>
</protein>
<dbReference type="Pfam" id="PF06013">
    <property type="entry name" value="WXG100"/>
    <property type="match status" value="1"/>
</dbReference>
<evidence type="ECO:0000256" key="1">
    <source>
        <dbReference type="RuleBase" id="RU362001"/>
    </source>
</evidence>
<evidence type="ECO:0000313" key="2">
    <source>
        <dbReference type="EMBL" id="HIT74857.1"/>
    </source>
</evidence>
<dbReference type="InterPro" id="IPR036689">
    <property type="entry name" value="ESAT-6-like_sf"/>
</dbReference>
<dbReference type="SUPFAM" id="SSF140453">
    <property type="entry name" value="EsxAB dimer-like"/>
    <property type="match status" value="1"/>
</dbReference>
<gene>
    <name evidence="2" type="ORF">IAA98_04660</name>
</gene>
<dbReference type="Gene3D" id="1.10.287.1060">
    <property type="entry name" value="ESAT-6-like"/>
    <property type="match status" value="1"/>
</dbReference>
<dbReference type="Proteomes" id="UP000886842">
    <property type="component" value="Unassembled WGS sequence"/>
</dbReference>
<name>A0A9D1GX53_9ACTN</name>
<accession>A0A9D1GX53</accession>
<sequence length="96" mass="10518">MSDYTTVNAGAMQQGIGDLQTAYTGTSTTLDNLEQQLNVSLGQWDGDAREAYAIAKSKWDQAANHMAQVIQKMTSTLGQISENYDGTERANQQNWA</sequence>